<dbReference type="STRING" id="1318617.MGM1_1520"/>
<dbReference type="InterPro" id="IPR018261">
    <property type="entry name" value="Ribosomal_bL27_CS"/>
</dbReference>
<dbReference type="GO" id="GO:0022625">
    <property type="term" value="C:cytosolic large ribosomal subunit"/>
    <property type="evidence" value="ECO:0007669"/>
    <property type="project" value="TreeGrafter"/>
</dbReference>
<dbReference type="PANTHER" id="PTHR15893:SF0">
    <property type="entry name" value="LARGE RIBOSOMAL SUBUNIT PROTEIN BL27M"/>
    <property type="match status" value="1"/>
</dbReference>
<dbReference type="GO" id="GO:0003735">
    <property type="term" value="F:structural constituent of ribosome"/>
    <property type="evidence" value="ECO:0007669"/>
    <property type="project" value="InterPro"/>
</dbReference>
<keyword evidence="2 5" id="KW-0689">Ribosomal protein</keyword>
<dbReference type="PROSITE" id="PS00831">
    <property type="entry name" value="RIBOSOMAL_L27"/>
    <property type="match status" value="1"/>
</dbReference>
<reference evidence="6 7" key="1">
    <citation type="journal article" date="2014" name="PLoS ONE">
        <title>An emerging Mycoplasma associated with trichomoniasis, vaginal infection and disease.</title>
        <authorList>
            <consortium name="Vaginal Microbiome Consortium"/>
            <person name="Fettweis J.M."/>
            <person name="Serrano M.G."/>
            <person name="Huang B."/>
            <person name="Brooks J.P."/>
            <person name="Glascock A.L."/>
            <person name="Sheth N.U."/>
            <person name="Strauss J.F.III."/>
            <person name="Jefferson K.K."/>
            <person name="Buck G.A."/>
        </authorList>
    </citation>
    <scope>NUCLEOTIDE SEQUENCE [LARGE SCALE GENOMIC DNA]</scope>
    <source>
        <strain evidence="6 7">VCU_M1</strain>
    </source>
</reference>
<dbReference type="PRINTS" id="PR00063">
    <property type="entry name" value="RIBOSOMALL27"/>
</dbReference>
<evidence type="ECO:0000256" key="5">
    <source>
        <dbReference type="HAMAP-Rule" id="MF_00539"/>
    </source>
</evidence>
<dbReference type="eggNOG" id="COG0211">
    <property type="taxonomic scope" value="Bacteria"/>
</dbReference>
<dbReference type="Pfam" id="PF01016">
    <property type="entry name" value="Ribosomal_L27"/>
    <property type="match status" value="1"/>
</dbReference>
<accession>A0A097SSI0</accession>
<dbReference type="Gene3D" id="2.40.50.100">
    <property type="match status" value="1"/>
</dbReference>
<keyword evidence="7" id="KW-1185">Reference proteome</keyword>
<evidence type="ECO:0000256" key="2">
    <source>
        <dbReference type="ARBA" id="ARBA00022980"/>
    </source>
</evidence>
<gene>
    <name evidence="5 6" type="primary">rpmA</name>
    <name evidence="6" type="ORF">MGM1_1520</name>
</gene>
<comment type="similarity">
    <text evidence="1 5">Belongs to the bacterial ribosomal protein bL27 family.</text>
</comment>
<dbReference type="NCBIfam" id="TIGR00062">
    <property type="entry name" value="L27"/>
    <property type="match status" value="1"/>
</dbReference>
<dbReference type="AlphaFoldDB" id="A0A097SSI0"/>
<dbReference type="HAMAP" id="MF_00539">
    <property type="entry name" value="Ribosomal_bL27"/>
    <property type="match status" value="1"/>
</dbReference>
<dbReference type="HOGENOM" id="CLU_095424_4_0_14"/>
<dbReference type="Proteomes" id="UP000030066">
    <property type="component" value="Chromosome"/>
</dbReference>
<sequence length="95" mass="10581">MKFFNQINLQFFASKKGVGSTKNGRDSNPKYLGAKLADGQFAKAGEIIYRQRGTRIYPGKHVGQGRDHTLFAKVAGIVKYSPYKATKTKVEIITK</sequence>
<organism evidence="6 7">
    <name type="scientific">Candidatus Malacoplasma girerdii</name>
    <dbReference type="NCBI Taxonomy" id="1318617"/>
    <lineage>
        <taxon>Bacteria</taxon>
        <taxon>Bacillati</taxon>
        <taxon>Mycoplasmatota</taxon>
        <taxon>Mycoplasmoidales</taxon>
        <taxon>Mycoplasmoidaceae</taxon>
        <taxon>Malacoplasma</taxon>
    </lineage>
</organism>
<protein>
    <recommendedName>
        <fullName evidence="4 5">Large ribosomal subunit protein bL27</fullName>
    </recommendedName>
</protein>
<evidence type="ECO:0000256" key="3">
    <source>
        <dbReference type="ARBA" id="ARBA00023274"/>
    </source>
</evidence>
<dbReference type="PANTHER" id="PTHR15893">
    <property type="entry name" value="RIBOSOMAL PROTEIN L27"/>
    <property type="match status" value="1"/>
</dbReference>
<dbReference type="KEGG" id="mgj:MGM1_1520"/>
<evidence type="ECO:0000256" key="4">
    <source>
        <dbReference type="ARBA" id="ARBA00035175"/>
    </source>
</evidence>
<dbReference type="SUPFAM" id="SSF110324">
    <property type="entry name" value="Ribosomal L27 protein-like"/>
    <property type="match status" value="1"/>
</dbReference>
<keyword evidence="3 5" id="KW-0687">Ribonucleoprotein</keyword>
<dbReference type="InterPro" id="IPR001684">
    <property type="entry name" value="Ribosomal_bL27"/>
</dbReference>
<name>A0A097SSI0_9BACT</name>
<dbReference type="EMBL" id="CP007711">
    <property type="protein sequence ID" value="AIV03539.1"/>
    <property type="molecule type" value="Genomic_DNA"/>
</dbReference>
<evidence type="ECO:0000313" key="6">
    <source>
        <dbReference type="EMBL" id="AIV03539.1"/>
    </source>
</evidence>
<evidence type="ECO:0000313" key="7">
    <source>
        <dbReference type="Proteomes" id="UP000030066"/>
    </source>
</evidence>
<proteinExistence type="inferred from homology"/>
<dbReference type="GO" id="GO:0006412">
    <property type="term" value="P:translation"/>
    <property type="evidence" value="ECO:0007669"/>
    <property type="project" value="UniProtKB-UniRule"/>
</dbReference>
<evidence type="ECO:0000256" key="1">
    <source>
        <dbReference type="ARBA" id="ARBA00010797"/>
    </source>
</evidence>
<dbReference type="FunFam" id="2.40.50.100:FF:000060">
    <property type="entry name" value="Apicoplast ribosomal protein L27"/>
    <property type="match status" value="1"/>
</dbReference>